<proteinExistence type="predicted"/>
<reference evidence="1 2" key="1">
    <citation type="submission" date="2017-03" db="EMBL/GenBank/DDBJ databases">
        <title>Genome sequence of Lactobacillus bobalius KACC 16343.</title>
        <authorList>
            <person name="Chun J."/>
        </authorList>
    </citation>
    <scope>NUCLEOTIDE SEQUENCE [LARGE SCALE GENOMIC DNA]</scope>
    <source>
        <strain evidence="1 2">KACC 16343</strain>
    </source>
</reference>
<gene>
    <name evidence="1" type="ORF">LKACC16343_00143</name>
</gene>
<evidence type="ECO:0000313" key="2">
    <source>
        <dbReference type="Proteomes" id="UP000196232"/>
    </source>
</evidence>
<sequence>MKLSISSQFQIFMNKMGLDINDILQEAGINKVLWKETIELNKIVSTGVYWMYWIIKHLIKILFICPK</sequence>
<organism evidence="1 2">
    <name type="scientific">Companilactobacillus bobalius</name>
    <dbReference type="NCBI Taxonomy" id="2801451"/>
    <lineage>
        <taxon>Bacteria</taxon>
        <taxon>Bacillati</taxon>
        <taxon>Bacillota</taxon>
        <taxon>Bacilli</taxon>
        <taxon>Lactobacillales</taxon>
        <taxon>Lactobacillaceae</taxon>
        <taxon>Companilactobacillus</taxon>
    </lineage>
</organism>
<name>A0A202FEZ8_9LACO</name>
<comment type="caution">
    <text evidence="1">The sequence shown here is derived from an EMBL/GenBank/DDBJ whole genome shotgun (WGS) entry which is preliminary data.</text>
</comment>
<evidence type="ECO:0000313" key="1">
    <source>
        <dbReference type="EMBL" id="OVE99031.1"/>
    </source>
</evidence>
<dbReference type="EMBL" id="MYFM01000001">
    <property type="protein sequence ID" value="OVE99031.1"/>
    <property type="molecule type" value="Genomic_DNA"/>
</dbReference>
<dbReference type="Proteomes" id="UP000196232">
    <property type="component" value="Unassembled WGS sequence"/>
</dbReference>
<accession>A0A202FEZ8</accession>
<protein>
    <submittedName>
        <fullName evidence="1">Uncharacterized protein</fullName>
    </submittedName>
</protein>
<dbReference type="AlphaFoldDB" id="A0A202FEZ8"/>